<evidence type="ECO:0000313" key="2">
    <source>
        <dbReference type="Proteomes" id="UP001519287"/>
    </source>
</evidence>
<proteinExistence type="predicted"/>
<keyword evidence="2" id="KW-1185">Reference proteome</keyword>
<accession>A0ABS4IV96</accession>
<evidence type="ECO:0000313" key="1">
    <source>
        <dbReference type="EMBL" id="MBP1990916.1"/>
    </source>
</evidence>
<evidence type="ECO:0008006" key="3">
    <source>
        <dbReference type="Google" id="ProtNLM"/>
    </source>
</evidence>
<organism evidence="1 2">
    <name type="scientific">Paenibacillus eucommiae</name>
    <dbReference type="NCBI Taxonomy" id="1355755"/>
    <lineage>
        <taxon>Bacteria</taxon>
        <taxon>Bacillati</taxon>
        <taxon>Bacillota</taxon>
        <taxon>Bacilli</taxon>
        <taxon>Bacillales</taxon>
        <taxon>Paenibacillaceae</taxon>
        <taxon>Paenibacillus</taxon>
    </lineage>
</organism>
<sequence length="126" mass="14801">MHKLGQKVYIIADRFEQNLPVGEYGFIIAYDRNSDNAFDYVVRVPKANKHFYVPSDDIELEEILFQQEASRIERESLIDFALATRNEELFKKIINGEEQDTAVEKSKDEVQSREDFVKQINLKAWI</sequence>
<gene>
    <name evidence="1" type="ORF">J2Z66_002522</name>
</gene>
<reference evidence="1 2" key="1">
    <citation type="submission" date="2021-03" db="EMBL/GenBank/DDBJ databases">
        <title>Genomic Encyclopedia of Type Strains, Phase IV (KMG-IV): sequencing the most valuable type-strain genomes for metagenomic binning, comparative biology and taxonomic classification.</title>
        <authorList>
            <person name="Goeker M."/>
        </authorList>
    </citation>
    <scope>NUCLEOTIDE SEQUENCE [LARGE SCALE GENOMIC DNA]</scope>
    <source>
        <strain evidence="1 2">DSM 26048</strain>
    </source>
</reference>
<dbReference type="EMBL" id="JAGGLB010000006">
    <property type="protein sequence ID" value="MBP1990916.1"/>
    <property type="molecule type" value="Genomic_DNA"/>
</dbReference>
<comment type="caution">
    <text evidence="1">The sequence shown here is derived from an EMBL/GenBank/DDBJ whole genome shotgun (WGS) entry which is preliminary data.</text>
</comment>
<dbReference type="Proteomes" id="UP001519287">
    <property type="component" value="Unassembled WGS sequence"/>
</dbReference>
<dbReference type="RefSeq" id="WP_209971653.1">
    <property type="nucleotide sequence ID" value="NZ_JAGGLB010000006.1"/>
</dbReference>
<protein>
    <recommendedName>
        <fullName evidence="3">ATPase</fullName>
    </recommendedName>
</protein>
<name>A0ABS4IV96_9BACL</name>